<evidence type="ECO:0000256" key="6">
    <source>
        <dbReference type="ARBA" id="ARBA00022552"/>
    </source>
</evidence>
<dbReference type="Pfam" id="PF22458">
    <property type="entry name" value="RsmF-B_ferredox"/>
    <property type="match status" value="1"/>
</dbReference>
<reference evidence="16 17" key="1">
    <citation type="journal article" date="2015" name="Genome Announc.">
        <title>Draft Genome Sequence of Filamentous Marine Cyanobacterium Lyngbya confervoides Strain BDU141951.</title>
        <authorList>
            <person name="Chandrababunaidu M.M."/>
            <person name="Sen D."/>
            <person name="Tripathy S."/>
        </authorList>
    </citation>
    <scope>NUCLEOTIDE SEQUENCE [LARGE SCALE GENOMIC DNA]</scope>
    <source>
        <strain evidence="16 17">BDU141951</strain>
    </source>
</reference>
<evidence type="ECO:0000313" key="16">
    <source>
        <dbReference type="EMBL" id="MCM1984099.1"/>
    </source>
</evidence>
<evidence type="ECO:0000256" key="4">
    <source>
        <dbReference type="ARBA" id="ARBA00012140"/>
    </source>
</evidence>
<evidence type="ECO:0000256" key="5">
    <source>
        <dbReference type="ARBA" id="ARBA00022490"/>
    </source>
</evidence>
<evidence type="ECO:0000256" key="11">
    <source>
        <dbReference type="ARBA" id="ARBA00030399"/>
    </source>
</evidence>
<sequence>MLSSARLAVIQILQAIDQGAFADIALQGYLDQQPEAKDRRLMTELVYGIVRRQRTLDHLMTQLAHRPANEQSPQLRHLLRLGLYQLRYLNQIPPHAAIHTTVDLAKHLNLGRLSKVVNAVLRQYLRLASTADPLQVDNLHPVRRLGILHSFPDWMVQVWQAQIGLAQTEALCRWFNQRPTMDLRLHPRRSSVAQMQHQLAALDIASQPLPQLPQALRILNAPGRLTDLPGFTEGAWVVQDASAQLVGYMLDPQPEWRVLDMCAAPGGKTVHLAELMENKGQIWACEKAKSRIKRIQENLDRLQVSGVHLWQGDGRSLPATIPQVDAALVDAPCSGLGTLHRHVDARWRQTPDSVQQLRALQLELLNSAAGKVKAGGLLVYSTCTLHPAENEQVVDQFLVDHPHWSLENPPSHSPARSFLSNPGILKIWPHRQEMDGFFVARFRQHFP</sequence>
<dbReference type="NCBIfam" id="TIGR00563">
    <property type="entry name" value="rsmB"/>
    <property type="match status" value="1"/>
</dbReference>
<comment type="caution">
    <text evidence="16">The sequence shown here is derived from an EMBL/GenBank/DDBJ whole genome shotgun (WGS) entry which is preliminary data.</text>
</comment>
<dbReference type="InterPro" id="IPR006027">
    <property type="entry name" value="NusB_RsmB_TIM44"/>
</dbReference>
<keyword evidence="9 14" id="KW-0949">S-adenosyl-L-methionine</keyword>
<keyword evidence="8 14" id="KW-0808">Transferase</keyword>
<dbReference type="FunFam" id="3.40.50.150:FF:000257">
    <property type="entry name" value="16S rRNA methyltransferase"/>
    <property type="match status" value="1"/>
</dbReference>
<dbReference type="RefSeq" id="WP_166275710.1">
    <property type="nucleotide sequence ID" value="NZ_JTHE03000088.1"/>
</dbReference>
<evidence type="ECO:0000256" key="7">
    <source>
        <dbReference type="ARBA" id="ARBA00022603"/>
    </source>
</evidence>
<name>A0ABD4T5Y6_9CYAN</name>
<dbReference type="PANTHER" id="PTHR22807">
    <property type="entry name" value="NOP2 YEAST -RELATED NOL1/NOP2/FMU SUN DOMAIN-CONTAINING"/>
    <property type="match status" value="1"/>
</dbReference>
<feature type="binding site" evidence="14">
    <location>
        <position position="313"/>
    </location>
    <ligand>
        <name>S-adenosyl-L-methionine</name>
        <dbReference type="ChEBI" id="CHEBI:59789"/>
    </ligand>
</feature>
<comment type="function">
    <text evidence="1">Specifically methylates the cytosine at position 967 (m5C967) of 16S rRNA.</text>
</comment>
<dbReference type="EC" id="2.1.1.176" evidence="4"/>
<comment type="catalytic activity">
    <reaction evidence="13">
        <text>cytidine(967) in 16S rRNA + S-adenosyl-L-methionine = 5-methylcytidine(967) in 16S rRNA + S-adenosyl-L-homocysteine + H(+)</text>
        <dbReference type="Rhea" id="RHEA:42748"/>
        <dbReference type="Rhea" id="RHEA-COMP:10219"/>
        <dbReference type="Rhea" id="RHEA-COMP:10220"/>
        <dbReference type="ChEBI" id="CHEBI:15378"/>
        <dbReference type="ChEBI" id="CHEBI:57856"/>
        <dbReference type="ChEBI" id="CHEBI:59789"/>
        <dbReference type="ChEBI" id="CHEBI:74483"/>
        <dbReference type="ChEBI" id="CHEBI:82748"/>
        <dbReference type="EC" id="2.1.1.176"/>
    </reaction>
</comment>
<dbReference type="SUPFAM" id="SSF53335">
    <property type="entry name" value="S-adenosyl-L-methionine-dependent methyltransferases"/>
    <property type="match status" value="1"/>
</dbReference>
<dbReference type="CDD" id="cd02440">
    <property type="entry name" value="AdoMet_MTases"/>
    <property type="match status" value="1"/>
</dbReference>
<dbReference type="InterPro" id="IPR018314">
    <property type="entry name" value="RsmB/NOL1/NOP2-like_CS"/>
</dbReference>
<keyword evidence="6" id="KW-0698">rRNA processing</keyword>
<feature type="binding site" evidence="14">
    <location>
        <begin position="262"/>
        <end position="268"/>
    </location>
    <ligand>
        <name>S-adenosyl-L-methionine</name>
        <dbReference type="ChEBI" id="CHEBI:59789"/>
    </ligand>
</feature>
<evidence type="ECO:0000259" key="15">
    <source>
        <dbReference type="PROSITE" id="PS51686"/>
    </source>
</evidence>
<gene>
    <name evidence="16" type="ORF">QQ91_0014845</name>
</gene>
<dbReference type="PRINTS" id="PR02008">
    <property type="entry name" value="RCMTFAMILY"/>
</dbReference>
<dbReference type="InterPro" id="IPR035926">
    <property type="entry name" value="NusB-like_sf"/>
</dbReference>
<feature type="domain" description="SAM-dependent MTase RsmB/NOP-type" evidence="15">
    <location>
        <begin position="171"/>
        <end position="445"/>
    </location>
</feature>
<dbReference type="Gene3D" id="1.10.940.10">
    <property type="entry name" value="NusB-like"/>
    <property type="match status" value="1"/>
</dbReference>
<accession>A0ABD4T5Y6</accession>
<dbReference type="InterPro" id="IPR001678">
    <property type="entry name" value="MeTrfase_RsmB-F_NOP2_dom"/>
</dbReference>
<dbReference type="Pfam" id="PF01189">
    <property type="entry name" value="Methyltr_RsmB-F"/>
    <property type="match status" value="1"/>
</dbReference>
<dbReference type="PANTHER" id="PTHR22807:SF53">
    <property type="entry name" value="RIBOSOMAL RNA SMALL SUBUNIT METHYLTRANSFERASE B-RELATED"/>
    <property type="match status" value="1"/>
</dbReference>
<dbReference type="InterPro" id="IPR049560">
    <property type="entry name" value="MeTrfase_RsmB-F_NOP2_cat"/>
</dbReference>
<dbReference type="Proteomes" id="UP000031561">
    <property type="component" value="Unassembled WGS sequence"/>
</dbReference>
<dbReference type="GO" id="GO:0006364">
    <property type="term" value="P:rRNA processing"/>
    <property type="evidence" value="ECO:0007669"/>
    <property type="project" value="UniProtKB-KW"/>
</dbReference>
<dbReference type="NCBIfam" id="NF011494">
    <property type="entry name" value="PRK14902.1"/>
    <property type="match status" value="1"/>
</dbReference>
<evidence type="ECO:0000256" key="9">
    <source>
        <dbReference type="ARBA" id="ARBA00022691"/>
    </source>
</evidence>
<keyword evidence="5" id="KW-0963">Cytoplasm</keyword>
<dbReference type="NCBIfam" id="NF011493">
    <property type="entry name" value="PRK14901.1"/>
    <property type="match status" value="1"/>
</dbReference>
<evidence type="ECO:0000256" key="2">
    <source>
        <dbReference type="ARBA" id="ARBA00004496"/>
    </source>
</evidence>
<dbReference type="PROSITE" id="PS51686">
    <property type="entry name" value="SAM_MT_RSMB_NOP"/>
    <property type="match status" value="1"/>
</dbReference>
<keyword evidence="17" id="KW-1185">Reference proteome</keyword>
<feature type="binding site" evidence="14">
    <location>
        <position position="330"/>
    </location>
    <ligand>
        <name>S-adenosyl-L-methionine</name>
        <dbReference type="ChEBI" id="CHEBI:59789"/>
    </ligand>
</feature>
<dbReference type="InterPro" id="IPR054728">
    <property type="entry name" value="RsmB-like_ferredoxin"/>
</dbReference>
<dbReference type="EMBL" id="JTHE03000088">
    <property type="protein sequence ID" value="MCM1984099.1"/>
    <property type="molecule type" value="Genomic_DNA"/>
</dbReference>
<evidence type="ECO:0000256" key="3">
    <source>
        <dbReference type="ARBA" id="ARBA00007494"/>
    </source>
</evidence>
<dbReference type="AlphaFoldDB" id="A0ABD4T5Y6"/>
<evidence type="ECO:0000256" key="14">
    <source>
        <dbReference type="PROSITE-ProRule" id="PRU01023"/>
    </source>
</evidence>
<dbReference type="InterPro" id="IPR029063">
    <property type="entry name" value="SAM-dependent_MTases_sf"/>
</dbReference>
<keyword evidence="7 14" id="KW-0489">Methyltransferase</keyword>
<feature type="binding site" evidence="14">
    <location>
        <position position="286"/>
    </location>
    <ligand>
        <name>S-adenosyl-L-methionine</name>
        <dbReference type="ChEBI" id="CHEBI:59789"/>
    </ligand>
</feature>
<dbReference type="PROSITE" id="PS01153">
    <property type="entry name" value="NOL1_NOP2_SUN"/>
    <property type="match status" value="1"/>
</dbReference>
<evidence type="ECO:0000256" key="13">
    <source>
        <dbReference type="ARBA" id="ARBA00047283"/>
    </source>
</evidence>
<dbReference type="GO" id="GO:0003723">
    <property type="term" value="F:RNA binding"/>
    <property type="evidence" value="ECO:0007669"/>
    <property type="project" value="UniProtKB-UniRule"/>
</dbReference>
<dbReference type="GO" id="GO:0032259">
    <property type="term" value="P:methylation"/>
    <property type="evidence" value="ECO:0007669"/>
    <property type="project" value="UniProtKB-KW"/>
</dbReference>
<dbReference type="Pfam" id="PF01029">
    <property type="entry name" value="NusB"/>
    <property type="match status" value="1"/>
</dbReference>
<comment type="similarity">
    <text evidence="3 14">Belongs to the class I-like SAM-binding methyltransferase superfamily. RsmB/NOP family.</text>
</comment>
<dbReference type="InterPro" id="IPR004573">
    <property type="entry name" value="rRNA_ssu_MeTfrase_B"/>
</dbReference>
<protein>
    <recommendedName>
        <fullName evidence="4">16S rRNA (cytosine(967)-C(5))-methyltransferase</fullName>
        <ecNumber evidence="4">2.1.1.176</ecNumber>
    </recommendedName>
    <alternativeName>
        <fullName evidence="11">16S rRNA m5C967 methyltransferase</fullName>
    </alternativeName>
    <alternativeName>
        <fullName evidence="12">rRNA (cytosine-C(5)-)-methyltransferase RsmB</fullName>
    </alternativeName>
</protein>
<dbReference type="Gene3D" id="3.40.50.150">
    <property type="entry name" value="Vaccinia Virus protein VP39"/>
    <property type="match status" value="1"/>
</dbReference>
<feature type="active site" description="Nucleophile" evidence="14">
    <location>
        <position position="383"/>
    </location>
</feature>
<dbReference type="SUPFAM" id="SSF48013">
    <property type="entry name" value="NusB-like"/>
    <property type="match status" value="1"/>
</dbReference>
<dbReference type="InterPro" id="IPR023267">
    <property type="entry name" value="RCMT"/>
</dbReference>
<dbReference type="GO" id="GO:0008168">
    <property type="term" value="F:methyltransferase activity"/>
    <property type="evidence" value="ECO:0007669"/>
    <property type="project" value="UniProtKB-KW"/>
</dbReference>
<comment type="subcellular location">
    <subcellularLocation>
        <location evidence="2">Cytoplasm</location>
    </subcellularLocation>
</comment>
<dbReference type="GO" id="GO:0005737">
    <property type="term" value="C:cytoplasm"/>
    <property type="evidence" value="ECO:0007669"/>
    <property type="project" value="UniProtKB-SubCell"/>
</dbReference>
<evidence type="ECO:0000313" key="17">
    <source>
        <dbReference type="Proteomes" id="UP000031561"/>
    </source>
</evidence>
<evidence type="ECO:0000256" key="12">
    <source>
        <dbReference type="ARBA" id="ARBA00031088"/>
    </source>
</evidence>
<evidence type="ECO:0000256" key="10">
    <source>
        <dbReference type="ARBA" id="ARBA00022884"/>
    </source>
</evidence>
<organism evidence="16 17">
    <name type="scientific">Lyngbya confervoides BDU141951</name>
    <dbReference type="NCBI Taxonomy" id="1574623"/>
    <lineage>
        <taxon>Bacteria</taxon>
        <taxon>Bacillati</taxon>
        <taxon>Cyanobacteriota</taxon>
        <taxon>Cyanophyceae</taxon>
        <taxon>Oscillatoriophycideae</taxon>
        <taxon>Oscillatoriales</taxon>
        <taxon>Microcoleaceae</taxon>
        <taxon>Lyngbya</taxon>
    </lineage>
</organism>
<evidence type="ECO:0000256" key="8">
    <source>
        <dbReference type="ARBA" id="ARBA00022679"/>
    </source>
</evidence>
<evidence type="ECO:0000256" key="1">
    <source>
        <dbReference type="ARBA" id="ARBA00002724"/>
    </source>
</evidence>
<keyword evidence="10 14" id="KW-0694">RNA-binding</keyword>
<proteinExistence type="inferred from homology"/>